<gene>
    <name evidence="8" type="ORF">OM076_36155</name>
</gene>
<dbReference type="InterPro" id="IPR006660">
    <property type="entry name" value="Arsenate_reductase-like"/>
</dbReference>
<evidence type="ECO:0000259" key="7">
    <source>
        <dbReference type="Pfam" id="PF00462"/>
    </source>
</evidence>
<organism evidence="8 9">
    <name type="scientific">Solirubrobacter ginsenosidimutans</name>
    <dbReference type="NCBI Taxonomy" id="490573"/>
    <lineage>
        <taxon>Bacteria</taxon>
        <taxon>Bacillati</taxon>
        <taxon>Actinomycetota</taxon>
        <taxon>Thermoleophilia</taxon>
        <taxon>Solirubrobacterales</taxon>
        <taxon>Solirubrobacteraceae</taxon>
        <taxon>Solirubrobacter</taxon>
    </lineage>
</organism>
<keyword evidence="3" id="KW-0249">Electron transport</keyword>
<comment type="similarity">
    <text evidence="1">Belongs to the glutaredoxin family.</text>
</comment>
<evidence type="ECO:0000256" key="3">
    <source>
        <dbReference type="ARBA" id="ARBA00022982"/>
    </source>
</evidence>
<dbReference type="Proteomes" id="UP001149140">
    <property type="component" value="Unassembled WGS sequence"/>
</dbReference>
<evidence type="ECO:0000256" key="2">
    <source>
        <dbReference type="ARBA" id="ARBA00022448"/>
    </source>
</evidence>
<dbReference type="InterPro" id="IPR014025">
    <property type="entry name" value="Glutaredoxin_subgr"/>
</dbReference>
<dbReference type="PRINTS" id="PR00160">
    <property type="entry name" value="GLUTAREDOXIN"/>
</dbReference>
<comment type="similarity">
    <text evidence="6">Belongs to the ArsC family.</text>
</comment>
<evidence type="ECO:0000313" key="9">
    <source>
        <dbReference type="Proteomes" id="UP001149140"/>
    </source>
</evidence>
<dbReference type="PROSITE" id="PS51354">
    <property type="entry name" value="GLUTAREDOXIN_2"/>
    <property type="match status" value="1"/>
</dbReference>
<dbReference type="EMBL" id="JAPDOD010000051">
    <property type="protein sequence ID" value="MDA0165756.1"/>
    <property type="molecule type" value="Genomic_DNA"/>
</dbReference>
<keyword evidence="5" id="KW-0676">Redox-active center</keyword>
<name>A0A9X3MZA5_9ACTN</name>
<dbReference type="PANTHER" id="PTHR46679:SF1">
    <property type="entry name" value="GLUTAREDOXIN-2, MITOCHONDRIAL"/>
    <property type="match status" value="1"/>
</dbReference>
<evidence type="ECO:0000256" key="4">
    <source>
        <dbReference type="ARBA" id="ARBA00023157"/>
    </source>
</evidence>
<evidence type="ECO:0000313" key="8">
    <source>
        <dbReference type="EMBL" id="MDA0165756.1"/>
    </source>
</evidence>
<dbReference type="Pfam" id="PF00462">
    <property type="entry name" value="Glutaredoxin"/>
    <property type="match status" value="1"/>
</dbReference>
<keyword evidence="2" id="KW-0813">Transport</keyword>
<dbReference type="GO" id="GO:0015035">
    <property type="term" value="F:protein-disulfide reductase activity"/>
    <property type="evidence" value="ECO:0007669"/>
    <property type="project" value="TreeGrafter"/>
</dbReference>
<dbReference type="RefSeq" id="WP_270045017.1">
    <property type="nucleotide sequence ID" value="NZ_JAPDOD010000051.1"/>
</dbReference>
<accession>A0A9X3MZA5</accession>
<dbReference type="PANTHER" id="PTHR46679">
    <property type="match status" value="1"/>
</dbReference>
<reference evidence="8" key="1">
    <citation type="submission" date="2022-10" db="EMBL/GenBank/DDBJ databases">
        <title>The WGS of Solirubrobacter ginsenosidimutans DSM 21036.</title>
        <authorList>
            <person name="Jiang Z."/>
        </authorList>
    </citation>
    <scope>NUCLEOTIDE SEQUENCE</scope>
    <source>
        <strain evidence="8">DSM 21036</strain>
    </source>
</reference>
<feature type="domain" description="Glutaredoxin" evidence="7">
    <location>
        <begin position="4"/>
        <end position="63"/>
    </location>
</feature>
<protein>
    <submittedName>
        <fullName evidence="8">Glutaredoxin</fullName>
    </submittedName>
</protein>
<comment type="caution">
    <text evidence="8">The sequence shown here is derived from an EMBL/GenBank/DDBJ whole genome shotgun (WGS) entry which is preliminary data.</text>
</comment>
<evidence type="ECO:0000256" key="5">
    <source>
        <dbReference type="ARBA" id="ARBA00023284"/>
    </source>
</evidence>
<keyword evidence="9" id="KW-1185">Reference proteome</keyword>
<dbReference type="PROSITE" id="PS51353">
    <property type="entry name" value="ARSC"/>
    <property type="match status" value="1"/>
</dbReference>
<dbReference type="AlphaFoldDB" id="A0A9X3MZA5"/>
<dbReference type="SUPFAM" id="SSF52833">
    <property type="entry name" value="Thioredoxin-like"/>
    <property type="match status" value="1"/>
</dbReference>
<dbReference type="Gene3D" id="3.40.30.10">
    <property type="entry name" value="Glutaredoxin"/>
    <property type="match status" value="1"/>
</dbReference>
<keyword evidence="4" id="KW-1015">Disulfide bond</keyword>
<dbReference type="InterPro" id="IPR036249">
    <property type="entry name" value="Thioredoxin-like_sf"/>
</dbReference>
<dbReference type="InterPro" id="IPR002109">
    <property type="entry name" value="Glutaredoxin"/>
</dbReference>
<evidence type="ECO:0000256" key="6">
    <source>
        <dbReference type="PROSITE-ProRule" id="PRU01282"/>
    </source>
</evidence>
<sequence>MSQITVYTTEPCGYCRVAKALLAKRGVAYEEINLAKDPEGRAELVRLTGMMTFPQVVIDGKSIGGYQELVAFDRSGGLKEYAAAA</sequence>
<proteinExistence type="inferred from homology"/>
<evidence type="ECO:0000256" key="1">
    <source>
        <dbReference type="ARBA" id="ARBA00007787"/>
    </source>
</evidence>